<dbReference type="SUPFAM" id="SSF53271">
    <property type="entry name" value="PRTase-like"/>
    <property type="match status" value="1"/>
</dbReference>
<evidence type="ECO:0000313" key="3">
    <source>
        <dbReference type="Proteomes" id="UP001596620"/>
    </source>
</evidence>
<dbReference type="PANTHER" id="PTHR47505">
    <property type="entry name" value="DNA UTILIZATION PROTEIN YHGH"/>
    <property type="match status" value="1"/>
</dbReference>
<organism evidence="2 3">
    <name type="scientific">Lentibacillus kimchii</name>
    <dbReference type="NCBI Taxonomy" id="1542911"/>
    <lineage>
        <taxon>Bacteria</taxon>
        <taxon>Bacillati</taxon>
        <taxon>Bacillota</taxon>
        <taxon>Bacilli</taxon>
        <taxon>Bacillales</taxon>
        <taxon>Bacillaceae</taxon>
        <taxon>Lentibacillus</taxon>
    </lineage>
</organism>
<evidence type="ECO:0000256" key="1">
    <source>
        <dbReference type="ARBA" id="ARBA00008007"/>
    </source>
</evidence>
<sequence length="227" mass="26097">MHCLWCDAAIIPSVSWETLIFLSEPSELCPSCEETLAFLQGERCSKCSRLSKTDPCPDCREWDKGVNAEDPLVWNHSVFTYNEAMKAMMARWKYRGDYCLGRAFRKYYRQEFGETFSFLPKETSVVPIPLSDERLQERGFNQAEMLASFVPLATRDILTRTHRDKQAKKTRQERLEADNPFNLTERIENPVILADDIYTTGTTLRNAASVLKKQGCPAVYAYTLIRG</sequence>
<dbReference type="RefSeq" id="WP_382360059.1">
    <property type="nucleotide sequence ID" value="NZ_JBHTGR010000055.1"/>
</dbReference>
<evidence type="ECO:0000313" key="2">
    <source>
        <dbReference type="EMBL" id="MFC7747767.1"/>
    </source>
</evidence>
<reference evidence="3" key="1">
    <citation type="journal article" date="2019" name="Int. J. Syst. Evol. Microbiol.">
        <title>The Global Catalogue of Microorganisms (GCM) 10K type strain sequencing project: providing services to taxonomists for standard genome sequencing and annotation.</title>
        <authorList>
            <consortium name="The Broad Institute Genomics Platform"/>
            <consortium name="The Broad Institute Genome Sequencing Center for Infectious Disease"/>
            <person name="Wu L."/>
            <person name="Ma J."/>
        </authorList>
    </citation>
    <scope>NUCLEOTIDE SEQUENCE [LARGE SCALE GENOMIC DNA]</scope>
    <source>
        <strain evidence="3">JCM 30234</strain>
    </source>
</reference>
<name>A0ABW2UZI4_9BACI</name>
<gene>
    <name evidence="2" type="ORF">ACFQU8_11275</name>
</gene>
<comment type="caution">
    <text evidence="2">The sequence shown here is derived from an EMBL/GenBank/DDBJ whole genome shotgun (WGS) entry which is preliminary data.</text>
</comment>
<dbReference type="InterPro" id="IPR000836">
    <property type="entry name" value="PRTase_dom"/>
</dbReference>
<dbReference type="EMBL" id="JBHTGR010000055">
    <property type="protein sequence ID" value="MFC7747767.1"/>
    <property type="molecule type" value="Genomic_DNA"/>
</dbReference>
<protein>
    <submittedName>
        <fullName evidence="2">ComF family protein</fullName>
    </submittedName>
</protein>
<keyword evidence="3" id="KW-1185">Reference proteome</keyword>
<dbReference type="Proteomes" id="UP001596620">
    <property type="component" value="Unassembled WGS sequence"/>
</dbReference>
<dbReference type="CDD" id="cd06223">
    <property type="entry name" value="PRTases_typeI"/>
    <property type="match status" value="1"/>
</dbReference>
<accession>A0ABW2UZI4</accession>
<dbReference type="Gene3D" id="3.40.50.2020">
    <property type="match status" value="1"/>
</dbReference>
<dbReference type="PANTHER" id="PTHR47505:SF1">
    <property type="entry name" value="DNA UTILIZATION PROTEIN YHGH"/>
    <property type="match status" value="1"/>
</dbReference>
<dbReference type="InterPro" id="IPR029057">
    <property type="entry name" value="PRTase-like"/>
</dbReference>
<comment type="similarity">
    <text evidence="1">Belongs to the ComF/GntX family.</text>
</comment>
<proteinExistence type="inferred from homology"/>
<dbReference type="InterPro" id="IPR051910">
    <property type="entry name" value="ComF/GntX_DNA_util-trans"/>
</dbReference>